<organism evidence="3 4">
    <name type="scientific">Entomortierella parvispora</name>
    <dbReference type="NCBI Taxonomy" id="205924"/>
    <lineage>
        <taxon>Eukaryota</taxon>
        <taxon>Fungi</taxon>
        <taxon>Fungi incertae sedis</taxon>
        <taxon>Mucoromycota</taxon>
        <taxon>Mortierellomycotina</taxon>
        <taxon>Mortierellomycetes</taxon>
        <taxon>Mortierellales</taxon>
        <taxon>Mortierellaceae</taxon>
        <taxon>Entomortierella</taxon>
    </lineage>
</organism>
<gene>
    <name evidence="3" type="ORF">EMPS_07295</name>
</gene>
<accession>A0A9P3HE30</accession>
<feature type="compositionally biased region" description="Polar residues" evidence="1">
    <location>
        <begin position="202"/>
        <end position="213"/>
    </location>
</feature>
<feature type="compositionally biased region" description="Low complexity" evidence="1">
    <location>
        <begin position="232"/>
        <end position="258"/>
    </location>
</feature>
<proteinExistence type="predicted"/>
<name>A0A9P3HE30_9FUNG</name>
<sequence length="524" mass="58027">MNRDLKEGPRSMEARYFDIGVVGRRTGITMKENVKKDADGLDNFDDFWDEGAEERRRTMVFGDTASEEDDLGGEEYYVSTPTSRQSKSLARGTASTPARAFLEQELPSELLSTPTSRRGKNAALYRASDPSDRVMEDYPSPSFNAVKKRLVFTKDAYDNDDDHDEYSGVASSLSSRIGANRGAIRSPALDKLLNASKEKKAQIQQNTSLSMSPMSPFRDTRKLPTVAPKSRSTTNTAAAATKAIVSAATTSTTSRATTGQRKAFDFGAEYSPVARQGGRSEDVQESRYAFSDDDGEEQDIFQSTTPPPRSKTGQTAKAVEASKTPAEFRRKQPAQGAKMVSATLPQKSAPAPKSRPAVQQYSEDDDQGYDNAYEEPDERDANEDRFQFSDEEDFRRLSRRYAQEEAEEDEEEEDEPLVRRNRATKETVPVQQKRTVGTEDSDTQSRSKLTATGSSRAKKDIPKATKKPQQRQPSKAKTAGAASRAKTTKNADILSEEDEVVSEDEDEEGGDGQVPNRSRSKTRR</sequence>
<evidence type="ECO:0000313" key="3">
    <source>
        <dbReference type="EMBL" id="GJJ74937.1"/>
    </source>
</evidence>
<dbReference type="EMBL" id="BQFW01000010">
    <property type="protein sequence ID" value="GJJ74937.1"/>
    <property type="molecule type" value="Genomic_DNA"/>
</dbReference>
<reference evidence="3" key="2">
    <citation type="journal article" date="2022" name="Microbiol. Resour. Announc.">
        <title>Whole-Genome Sequence of Entomortierella parvispora E1425, a Mucoromycotan Fungus Associated with Burkholderiaceae-Related Endosymbiotic Bacteria.</title>
        <authorList>
            <person name="Herlambang A."/>
            <person name="Guo Y."/>
            <person name="Takashima Y."/>
            <person name="Narisawa K."/>
            <person name="Ohta H."/>
            <person name="Nishizawa T."/>
        </authorList>
    </citation>
    <scope>NUCLEOTIDE SEQUENCE</scope>
    <source>
        <strain evidence="3">E1425</strain>
    </source>
</reference>
<feature type="region of interest" description="Disordered" evidence="1">
    <location>
        <begin position="195"/>
        <end position="524"/>
    </location>
</feature>
<dbReference type="Proteomes" id="UP000827284">
    <property type="component" value="Unassembled WGS sequence"/>
</dbReference>
<protein>
    <recommendedName>
        <fullName evidence="2">Mif2 N-terminal domain-containing protein</fullName>
    </recommendedName>
</protein>
<feature type="compositionally biased region" description="Acidic residues" evidence="1">
    <location>
        <begin position="362"/>
        <end position="381"/>
    </location>
</feature>
<feature type="compositionally biased region" description="Acidic residues" evidence="1">
    <location>
        <begin position="494"/>
        <end position="510"/>
    </location>
</feature>
<dbReference type="OrthoDB" id="1939643at2759"/>
<feature type="region of interest" description="Disordered" evidence="1">
    <location>
        <begin position="105"/>
        <end position="140"/>
    </location>
</feature>
<comment type="caution">
    <text evidence="3">The sequence shown here is derived from an EMBL/GenBank/DDBJ whole genome shotgun (WGS) entry which is preliminary data.</text>
</comment>
<feature type="compositionally biased region" description="Polar residues" evidence="1">
    <location>
        <begin position="444"/>
        <end position="455"/>
    </location>
</feature>
<evidence type="ECO:0000256" key="1">
    <source>
        <dbReference type="SAM" id="MobiDB-lite"/>
    </source>
</evidence>
<evidence type="ECO:0000259" key="2">
    <source>
        <dbReference type="Pfam" id="PF15624"/>
    </source>
</evidence>
<keyword evidence="4" id="KW-1185">Reference proteome</keyword>
<feature type="compositionally biased region" description="Basic and acidic residues" evidence="1">
    <location>
        <begin position="382"/>
        <end position="396"/>
    </location>
</feature>
<evidence type="ECO:0000313" key="4">
    <source>
        <dbReference type="Proteomes" id="UP000827284"/>
    </source>
</evidence>
<reference evidence="3" key="1">
    <citation type="submission" date="2021-11" db="EMBL/GenBank/DDBJ databases">
        <authorList>
            <person name="Herlambang A."/>
            <person name="Guo Y."/>
            <person name="Takashima Y."/>
            <person name="Nishizawa T."/>
        </authorList>
    </citation>
    <scope>NUCLEOTIDE SEQUENCE</scope>
    <source>
        <strain evidence="3">E1425</strain>
    </source>
</reference>
<dbReference type="InterPro" id="IPR028929">
    <property type="entry name" value="Mif2_N"/>
</dbReference>
<dbReference type="Pfam" id="PF15624">
    <property type="entry name" value="Mif2_N"/>
    <property type="match status" value="1"/>
</dbReference>
<feature type="domain" description="Mif2 N-terminal" evidence="2">
    <location>
        <begin position="16"/>
        <end position="149"/>
    </location>
</feature>
<feature type="compositionally biased region" description="Acidic residues" evidence="1">
    <location>
        <begin position="404"/>
        <end position="415"/>
    </location>
</feature>
<dbReference type="AlphaFoldDB" id="A0A9P3HE30"/>